<dbReference type="RefSeq" id="WP_179424025.1">
    <property type="nucleotide sequence ID" value="NZ_BAAAMP010000003.1"/>
</dbReference>
<dbReference type="EMBL" id="JACBZN010000001">
    <property type="protein sequence ID" value="NYI37519.1"/>
    <property type="molecule type" value="Genomic_DNA"/>
</dbReference>
<protein>
    <submittedName>
        <fullName evidence="1">Uncharacterized protein</fullName>
    </submittedName>
</protein>
<proteinExistence type="predicted"/>
<evidence type="ECO:0000313" key="3">
    <source>
        <dbReference type="Proteomes" id="UP000587211"/>
    </source>
</evidence>
<dbReference type="Proteomes" id="UP000587211">
    <property type="component" value="Unassembled WGS sequence"/>
</dbReference>
<organism evidence="1 4">
    <name type="scientific">Aeromicrobium tamlense</name>
    <dbReference type="NCBI Taxonomy" id="375541"/>
    <lineage>
        <taxon>Bacteria</taxon>
        <taxon>Bacillati</taxon>
        <taxon>Actinomycetota</taxon>
        <taxon>Actinomycetes</taxon>
        <taxon>Propionibacteriales</taxon>
        <taxon>Nocardioidaceae</taxon>
        <taxon>Aeromicrobium</taxon>
    </lineage>
</organism>
<dbReference type="EMBL" id="JACWMT010000003">
    <property type="protein sequence ID" value="MBD1271733.1"/>
    <property type="molecule type" value="Genomic_DNA"/>
</dbReference>
<gene>
    <name evidence="2" type="ORF">BJ975_000894</name>
    <name evidence="1" type="ORF">IDH50_15925</name>
</gene>
<dbReference type="Proteomes" id="UP000659061">
    <property type="component" value="Unassembled WGS sequence"/>
</dbReference>
<evidence type="ECO:0000313" key="4">
    <source>
        <dbReference type="Proteomes" id="UP000659061"/>
    </source>
</evidence>
<evidence type="ECO:0000313" key="2">
    <source>
        <dbReference type="EMBL" id="NYI37519.1"/>
    </source>
</evidence>
<reference evidence="1" key="2">
    <citation type="submission" date="2020-09" db="EMBL/GenBank/DDBJ databases">
        <title>Novel species in genus Aeromicrobium.</title>
        <authorList>
            <person name="Zhang G."/>
        </authorList>
    </citation>
    <scope>NUCLEOTIDE SEQUENCE</scope>
    <source>
        <strain evidence="1">SSW1-57</strain>
    </source>
</reference>
<dbReference type="AlphaFoldDB" id="A0A8I0KN08"/>
<name>A0A8I0KN08_9ACTN</name>
<sequence length="58" mass="6551">MTDISIVGFCLAHRLSSIEGWRDHIRSKGAVHEFAEPVELRAYELPRFMAAAQDAFGF</sequence>
<reference evidence="2 3" key="1">
    <citation type="submission" date="2020-07" db="EMBL/GenBank/DDBJ databases">
        <title>Sequencing the genomes of 1000 actinobacteria strains.</title>
        <authorList>
            <person name="Klenk H.-P."/>
        </authorList>
    </citation>
    <scope>NUCLEOTIDE SEQUENCE [LARGE SCALE GENOMIC DNA]</scope>
    <source>
        <strain evidence="2 3">DSM 19087</strain>
    </source>
</reference>
<accession>A0A8I0KN08</accession>
<evidence type="ECO:0000313" key="1">
    <source>
        <dbReference type="EMBL" id="MBD1271733.1"/>
    </source>
</evidence>
<comment type="caution">
    <text evidence="1">The sequence shown here is derived from an EMBL/GenBank/DDBJ whole genome shotgun (WGS) entry which is preliminary data.</text>
</comment>
<keyword evidence="3" id="KW-1185">Reference proteome</keyword>